<dbReference type="Gene3D" id="1.10.10.10">
    <property type="entry name" value="Winged helix-like DNA-binding domain superfamily/Winged helix DNA-binding domain"/>
    <property type="match status" value="1"/>
</dbReference>
<feature type="domain" description="HTH gntR-type" evidence="4">
    <location>
        <begin position="14"/>
        <end position="81"/>
    </location>
</feature>
<evidence type="ECO:0000256" key="1">
    <source>
        <dbReference type="ARBA" id="ARBA00023015"/>
    </source>
</evidence>
<dbReference type="GO" id="GO:0003677">
    <property type="term" value="F:DNA binding"/>
    <property type="evidence" value="ECO:0007669"/>
    <property type="project" value="UniProtKB-KW"/>
</dbReference>
<protein>
    <submittedName>
        <fullName evidence="5">FCD domain-containing protein</fullName>
    </submittedName>
</protein>
<accession>A0AAU7Q9H8</accession>
<dbReference type="InterPro" id="IPR036390">
    <property type="entry name" value="WH_DNA-bd_sf"/>
</dbReference>
<dbReference type="AlphaFoldDB" id="A0AAU7Q9H8"/>
<dbReference type="PROSITE" id="PS50949">
    <property type="entry name" value="HTH_GNTR"/>
    <property type="match status" value="1"/>
</dbReference>
<evidence type="ECO:0000313" key="5">
    <source>
        <dbReference type="EMBL" id="XBS69804.1"/>
    </source>
</evidence>
<evidence type="ECO:0000256" key="2">
    <source>
        <dbReference type="ARBA" id="ARBA00023125"/>
    </source>
</evidence>
<dbReference type="Pfam" id="PF07729">
    <property type="entry name" value="FCD"/>
    <property type="match status" value="1"/>
</dbReference>
<dbReference type="SUPFAM" id="SSF48008">
    <property type="entry name" value="GntR ligand-binding domain-like"/>
    <property type="match status" value="1"/>
</dbReference>
<evidence type="ECO:0000259" key="4">
    <source>
        <dbReference type="PROSITE" id="PS50949"/>
    </source>
</evidence>
<dbReference type="PANTHER" id="PTHR43537:SF51">
    <property type="entry name" value="HTH-TYPE TRANSCRIPTIONAL REGULATOR LGOR-RELATED"/>
    <property type="match status" value="1"/>
</dbReference>
<dbReference type="InterPro" id="IPR036388">
    <property type="entry name" value="WH-like_DNA-bd_sf"/>
</dbReference>
<dbReference type="SMART" id="SM00345">
    <property type="entry name" value="HTH_GNTR"/>
    <property type="match status" value="1"/>
</dbReference>
<dbReference type="Gene3D" id="1.20.120.530">
    <property type="entry name" value="GntR ligand-binding domain-like"/>
    <property type="match status" value="1"/>
</dbReference>
<sequence>MENATPKERVPRTASFVGTVRQEIERLIGIGELTGGARINESTLALRLGISRGPIREACRELVNTGLLRIEPNRGFFVREISTKQALDIYDLRAVIFAMAARLCAAVINSRQLAELSELVDRMDAAVREEDIGTFYPLNVLFHQRLVDFADNHKISQLWPLLEAELHLFRRRGLVLHGSLETSNEEHRSILEALKSGRDLLVGRLAERHIRAGRARFLRSLDDKTDSNE</sequence>
<reference evidence="5" key="1">
    <citation type="submission" date="2024-06" db="EMBL/GenBank/DDBJ databases">
        <authorList>
            <person name="Coelho C."/>
            <person name="Bento M."/>
            <person name="Garcia E."/>
            <person name="Camelo A."/>
            <person name="Brandao I."/>
            <person name="Espirito Santo C."/>
            <person name="Trovao J."/>
            <person name="Verissimo A."/>
            <person name="Costa J."/>
            <person name="Tiago I."/>
        </authorList>
    </citation>
    <scope>NUCLEOTIDE SEQUENCE</scope>
    <source>
        <strain evidence="5">KWT182</strain>
    </source>
</reference>
<organism evidence="5">
    <name type="scientific">Acerihabitans sp. KWT182</name>
    <dbReference type="NCBI Taxonomy" id="3157919"/>
    <lineage>
        <taxon>Bacteria</taxon>
        <taxon>Pseudomonadati</taxon>
        <taxon>Pseudomonadota</taxon>
        <taxon>Gammaproteobacteria</taxon>
        <taxon>Enterobacterales</taxon>
        <taxon>Pectobacteriaceae</taxon>
        <taxon>Acerihabitans</taxon>
    </lineage>
</organism>
<keyword evidence="1" id="KW-0805">Transcription regulation</keyword>
<keyword evidence="3" id="KW-0804">Transcription</keyword>
<dbReference type="SMART" id="SM00895">
    <property type="entry name" value="FCD"/>
    <property type="match status" value="1"/>
</dbReference>
<dbReference type="InterPro" id="IPR000524">
    <property type="entry name" value="Tscrpt_reg_HTH_GntR"/>
</dbReference>
<dbReference type="GO" id="GO:0003700">
    <property type="term" value="F:DNA-binding transcription factor activity"/>
    <property type="evidence" value="ECO:0007669"/>
    <property type="project" value="InterPro"/>
</dbReference>
<evidence type="ECO:0000256" key="3">
    <source>
        <dbReference type="ARBA" id="ARBA00023163"/>
    </source>
</evidence>
<dbReference type="EMBL" id="CP157947">
    <property type="protein sequence ID" value="XBS69804.1"/>
    <property type="molecule type" value="Genomic_DNA"/>
</dbReference>
<gene>
    <name evidence="5" type="ORF">ABK905_26580</name>
</gene>
<keyword evidence="2" id="KW-0238">DNA-binding</keyword>
<dbReference type="InterPro" id="IPR008920">
    <property type="entry name" value="TF_FadR/GntR_C"/>
</dbReference>
<name>A0AAU7Q9H8_9GAMM</name>
<proteinExistence type="predicted"/>
<dbReference type="SUPFAM" id="SSF46785">
    <property type="entry name" value="Winged helix' DNA-binding domain"/>
    <property type="match status" value="1"/>
</dbReference>
<dbReference type="PANTHER" id="PTHR43537">
    <property type="entry name" value="TRANSCRIPTIONAL REGULATOR, GNTR FAMILY"/>
    <property type="match status" value="1"/>
</dbReference>
<dbReference type="InterPro" id="IPR011711">
    <property type="entry name" value="GntR_C"/>
</dbReference>
<dbReference type="Pfam" id="PF00392">
    <property type="entry name" value="GntR"/>
    <property type="match status" value="1"/>
</dbReference>